<name>A0A935K3W7_9RHOO</name>
<feature type="domain" description="Peptidase C14 caspase" evidence="1">
    <location>
        <begin position="275"/>
        <end position="500"/>
    </location>
</feature>
<evidence type="ECO:0000313" key="2">
    <source>
        <dbReference type="EMBL" id="MBK7415903.1"/>
    </source>
</evidence>
<dbReference type="InterPro" id="IPR011600">
    <property type="entry name" value="Pept_C14_caspase"/>
</dbReference>
<reference evidence="2 3" key="1">
    <citation type="submission" date="2020-10" db="EMBL/GenBank/DDBJ databases">
        <title>Connecting structure to function with the recovery of over 1000 high-quality activated sludge metagenome-assembled genomes encoding full-length rRNA genes using long-read sequencing.</title>
        <authorList>
            <person name="Singleton C.M."/>
            <person name="Petriglieri F."/>
            <person name="Kristensen J.M."/>
            <person name="Kirkegaard R.H."/>
            <person name="Michaelsen T.Y."/>
            <person name="Andersen M.H."/>
            <person name="Karst S.M."/>
            <person name="Dueholm M.S."/>
            <person name="Nielsen P.H."/>
            <person name="Albertsen M."/>
        </authorList>
    </citation>
    <scope>NUCLEOTIDE SEQUENCE [LARGE SCALE GENOMIC DNA]</scope>
    <source>
        <strain evidence="2">EsbW_18-Q3-R4-48_BATAC.463</strain>
    </source>
</reference>
<sequence length="518" mass="56762">MWVRLLGSDVVALNLIEERGLIVVATSDGMLRLLRMRDGAVILTYYIQPGERKWLSIADTGHYEASVGGDNLGGWVLRQDSQQTAEFFPLSRFRDQFLLPGMTRHVLASNDPNQGVQRALAEWQPSPMGAVVVEQVAKQEVLIVPQKLTPASELVEIESPKIDQVPPSIEIVSPGFETTLTGNQLSINVRVLTPKDAPLKGVFSRIVSSGQVTRGLHPGLTSVEQTLNLKLPPEDVEVHLVAENRWGSSLPKVIRVRYAGPVAAPIIKQRTLRILAIGVSDYDNPSYRLFLAAKDANDFGRLLSGQRGKLYDKVEIAMLTDKAADKSAIEKAFTNLKKQVRAEDTTFVFLAGHGVNDFKQGYYFMPREADIKRLSDTGVSFRDIRRTLAELPGRNLLFVDTCHAGNVIGSGATGLSQNNSSAINELASPENNIIVFASSSGDQAAIEKDDWGNGAFTKALLEGLQGRADFMKRGRISYKQLDAYVSDRVSDLTDGLQTPVTPVLLTVPDFPLVEVLSN</sequence>
<dbReference type="Gene3D" id="3.40.50.1460">
    <property type="match status" value="1"/>
</dbReference>
<dbReference type="GO" id="GO:0006508">
    <property type="term" value="P:proteolysis"/>
    <property type="evidence" value="ECO:0007669"/>
    <property type="project" value="InterPro"/>
</dbReference>
<dbReference type="InterPro" id="IPR052039">
    <property type="entry name" value="Caspase-related_regulators"/>
</dbReference>
<comment type="caution">
    <text evidence="2">The sequence shown here is derived from an EMBL/GenBank/DDBJ whole genome shotgun (WGS) entry which is preliminary data.</text>
</comment>
<protein>
    <submittedName>
        <fullName evidence="2">Caspase family protein</fullName>
    </submittedName>
</protein>
<gene>
    <name evidence="2" type="ORF">IPJ38_13060</name>
</gene>
<dbReference type="PANTHER" id="PTHR22576">
    <property type="entry name" value="MUCOSA ASSOCIATED LYMPHOID TISSUE LYMPHOMA TRANSLOCATION PROTEIN 1/PARACASPASE"/>
    <property type="match status" value="1"/>
</dbReference>
<proteinExistence type="predicted"/>
<dbReference type="EMBL" id="JADJMS010000027">
    <property type="protein sequence ID" value="MBK7415903.1"/>
    <property type="molecule type" value="Genomic_DNA"/>
</dbReference>
<dbReference type="Pfam" id="PF00656">
    <property type="entry name" value="Peptidase_C14"/>
    <property type="match status" value="1"/>
</dbReference>
<dbReference type="SUPFAM" id="SSF52129">
    <property type="entry name" value="Caspase-like"/>
    <property type="match status" value="1"/>
</dbReference>
<accession>A0A935K3W7</accession>
<dbReference type="PANTHER" id="PTHR22576:SF37">
    <property type="entry name" value="MUCOSA-ASSOCIATED LYMPHOID TISSUE LYMPHOMA TRANSLOCATION PROTEIN 1"/>
    <property type="match status" value="1"/>
</dbReference>
<organism evidence="2 3">
    <name type="scientific">Candidatus Dechloromonas phosphorivorans</name>
    <dbReference type="NCBI Taxonomy" id="2899244"/>
    <lineage>
        <taxon>Bacteria</taxon>
        <taxon>Pseudomonadati</taxon>
        <taxon>Pseudomonadota</taxon>
        <taxon>Betaproteobacteria</taxon>
        <taxon>Rhodocyclales</taxon>
        <taxon>Azonexaceae</taxon>
        <taxon>Dechloromonas</taxon>
    </lineage>
</organism>
<evidence type="ECO:0000313" key="3">
    <source>
        <dbReference type="Proteomes" id="UP000739411"/>
    </source>
</evidence>
<dbReference type="AlphaFoldDB" id="A0A935K3W7"/>
<dbReference type="Proteomes" id="UP000739411">
    <property type="component" value="Unassembled WGS sequence"/>
</dbReference>
<evidence type="ECO:0000259" key="1">
    <source>
        <dbReference type="Pfam" id="PF00656"/>
    </source>
</evidence>
<dbReference type="GO" id="GO:0004197">
    <property type="term" value="F:cysteine-type endopeptidase activity"/>
    <property type="evidence" value="ECO:0007669"/>
    <property type="project" value="InterPro"/>
</dbReference>
<dbReference type="InterPro" id="IPR029030">
    <property type="entry name" value="Caspase-like_dom_sf"/>
</dbReference>